<dbReference type="Gene3D" id="1.10.238.10">
    <property type="entry name" value="EF-hand"/>
    <property type="match status" value="2"/>
</dbReference>
<dbReference type="PROSITE" id="PS50222">
    <property type="entry name" value="EF_HAND_2"/>
    <property type="match status" value="2"/>
</dbReference>
<evidence type="ECO:0000259" key="5">
    <source>
        <dbReference type="PROSITE" id="PS50222"/>
    </source>
</evidence>
<sequence>MLQQAREQAATDEKVEHFKHNVETLAKKKNVLTEGDDRERAMRSVRQQGDLGLYEKDCLMQRMAIYQSEALKEIFVALYESLPLDQKGRLTEKGYKWLYRRLYWKVVPEGRRADCDKLADEEWKKESQGDGYMDFEEFFDSMFTFIDVWVEGLEEEAYVQYAEKMCLPLMNELGKSSVGLTDRRRGQKVFMPPDLHGYIHEITVSNVRINGYVSAGMSTSAVYQSECDRLGIEPTVRVMEALTASQSKAADKDHRLKEIKLANIKLTNIGPLVDVIRMNTRLEGIYLQNCCLSGSSISLLCHILLEHKKLQVLDISKNEVVGMKEVSDLHRLLVRRPNITVCRFNQTIPNVVRGALQLQLEVNLRANFIPMKEYRALREAFQVMDHNKNGKVEIKELEAYLSNNPTFSKVQNLKDKKGPRTSTKAQKGTASTAKPQKPQNNLLTSAKTKQMAKQMIGKTDDNADNELDMAEMFTYFYPNISTPAMIRILEQYETNGEASLAQKYLTADSIEKIFKDLDLDQSGTLSLQELQKGAAKMGVKSLMDQYSKELKKYDINGDDEFELEEFVLLMEVIDGCNIEACLRPAKAS</sequence>
<accession>A0A7S1NER1</accession>
<dbReference type="SMART" id="SM00054">
    <property type="entry name" value="EFh"/>
    <property type="match status" value="3"/>
</dbReference>
<dbReference type="InterPro" id="IPR018247">
    <property type="entry name" value="EF_Hand_1_Ca_BS"/>
</dbReference>
<evidence type="ECO:0000256" key="1">
    <source>
        <dbReference type="ARBA" id="ARBA00022723"/>
    </source>
</evidence>
<dbReference type="Pfam" id="PF13499">
    <property type="entry name" value="EF-hand_7"/>
    <property type="match status" value="1"/>
</dbReference>
<feature type="domain" description="EF-hand" evidence="5">
    <location>
        <begin position="505"/>
        <end position="540"/>
    </location>
</feature>
<dbReference type="InterPro" id="IPR039647">
    <property type="entry name" value="EF_hand_pair_protein_CML-like"/>
</dbReference>
<keyword evidence="3" id="KW-0106">Calcium</keyword>
<dbReference type="AlphaFoldDB" id="A0A7S1NER1"/>
<evidence type="ECO:0000256" key="3">
    <source>
        <dbReference type="ARBA" id="ARBA00022837"/>
    </source>
</evidence>
<dbReference type="PROSITE" id="PS00018">
    <property type="entry name" value="EF_HAND_1"/>
    <property type="match status" value="3"/>
</dbReference>
<dbReference type="SUPFAM" id="SSF47473">
    <property type="entry name" value="EF-hand"/>
    <property type="match status" value="2"/>
</dbReference>
<keyword evidence="1" id="KW-0479">Metal-binding</keyword>
<dbReference type="InterPro" id="IPR002048">
    <property type="entry name" value="EF_hand_dom"/>
</dbReference>
<dbReference type="CDD" id="cd00051">
    <property type="entry name" value="EFh"/>
    <property type="match status" value="1"/>
</dbReference>
<dbReference type="PANTHER" id="PTHR10891">
    <property type="entry name" value="EF-HAND CALCIUM-BINDING DOMAIN CONTAINING PROTEIN"/>
    <property type="match status" value="1"/>
</dbReference>
<dbReference type="EMBL" id="HBGA01065854">
    <property type="protein sequence ID" value="CAD9013455.1"/>
    <property type="molecule type" value="Transcribed_RNA"/>
</dbReference>
<feature type="region of interest" description="Disordered" evidence="4">
    <location>
        <begin position="409"/>
        <end position="439"/>
    </location>
</feature>
<dbReference type="GO" id="GO:0005509">
    <property type="term" value="F:calcium ion binding"/>
    <property type="evidence" value="ECO:0007669"/>
    <property type="project" value="InterPro"/>
</dbReference>
<dbReference type="Gene3D" id="3.80.10.10">
    <property type="entry name" value="Ribonuclease Inhibitor"/>
    <property type="match status" value="1"/>
</dbReference>
<feature type="domain" description="EF-hand" evidence="5">
    <location>
        <begin position="372"/>
        <end position="407"/>
    </location>
</feature>
<reference evidence="6" key="1">
    <citation type="submission" date="2021-01" db="EMBL/GenBank/DDBJ databases">
        <authorList>
            <person name="Corre E."/>
            <person name="Pelletier E."/>
            <person name="Niang G."/>
            <person name="Scheremetjew M."/>
            <person name="Finn R."/>
            <person name="Kale V."/>
            <person name="Holt S."/>
            <person name="Cochrane G."/>
            <person name="Meng A."/>
            <person name="Brown T."/>
            <person name="Cohen L."/>
        </authorList>
    </citation>
    <scope>NUCLEOTIDE SEQUENCE</scope>
    <source>
        <strain evidence="6">NIES-381</strain>
    </source>
</reference>
<name>A0A7S1NER1_9EUGL</name>
<dbReference type="Pfam" id="PF13202">
    <property type="entry name" value="EF-hand_5"/>
    <property type="match status" value="1"/>
</dbReference>
<feature type="compositionally biased region" description="Polar residues" evidence="4">
    <location>
        <begin position="420"/>
        <end position="439"/>
    </location>
</feature>
<proteinExistence type="predicted"/>
<dbReference type="InterPro" id="IPR011992">
    <property type="entry name" value="EF-hand-dom_pair"/>
</dbReference>
<evidence type="ECO:0000256" key="2">
    <source>
        <dbReference type="ARBA" id="ARBA00022737"/>
    </source>
</evidence>
<gene>
    <name evidence="6" type="ORF">EGYM00392_LOCUS24557</name>
</gene>
<evidence type="ECO:0000256" key="4">
    <source>
        <dbReference type="SAM" id="MobiDB-lite"/>
    </source>
</evidence>
<dbReference type="InterPro" id="IPR032675">
    <property type="entry name" value="LRR_dom_sf"/>
</dbReference>
<evidence type="ECO:0000313" key="6">
    <source>
        <dbReference type="EMBL" id="CAD9013455.1"/>
    </source>
</evidence>
<dbReference type="SUPFAM" id="SSF52047">
    <property type="entry name" value="RNI-like"/>
    <property type="match status" value="1"/>
</dbReference>
<keyword evidence="2" id="KW-0677">Repeat</keyword>
<organism evidence="6">
    <name type="scientific">Eutreptiella gymnastica</name>
    <dbReference type="NCBI Taxonomy" id="73025"/>
    <lineage>
        <taxon>Eukaryota</taxon>
        <taxon>Discoba</taxon>
        <taxon>Euglenozoa</taxon>
        <taxon>Euglenida</taxon>
        <taxon>Spirocuta</taxon>
        <taxon>Euglenophyceae</taxon>
        <taxon>Eutreptiales</taxon>
        <taxon>Eutreptiaceae</taxon>
        <taxon>Eutreptiella</taxon>
    </lineage>
</organism>
<protein>
    <recommendedName>
        <fullName evidence="5">EF-hand domain-containing protein</fullName>
    </recommendedName>
</protein>